<feature type="region of interest" description="Disordered" evidence="1">
    <location>
        <begin position="217"/>
        <end position="243"/>
    </location>
</feature>
<organism evidence="2 3">
    <name type="scientific">Flavobacterium difficile</name>
    <dbReference type="NCBI Taxonomy" id="2709659"/>
    <lineage>
        <taxon>Bacteria</taxon>
        <taxon>Pseudomonadati</taxon>
        <taxon>Bacteroidota</taxon>
        <taxon>Flavobacteriia</taxon>
        <taxon>Flavobacteriales</taxon>
        <taxon>Flavobacteriaceae</taxon>
        <taxon>Flavobacterium</taxon>
    </lineage>
</organism>
<name>A0ABX0I3V8_9FLAO</name>
<dbReference type="EMBL" id="JAAJBT010000001">
    <property type="protein sequence ID" value="NHM00838.1"/>
    <property type="molecule type" value="Genomic_DNA"/>
</dbReference>
<comment type="caution">
    <text evidence="2">The sequence shown here is derived from an EMBL/GenBank/DDBJ whole genome shotgun (WGS) entry which is preliminary data.</text>
</comment>
<evidence type="ECO:0000313" key="2">
    <source>
        <dbReference type="EMBL" id="NHM00838.1"/>
    </source>
</evidence>
<keyword evidence="3" id="KW-1185">Reference proteome</keyword>
<feature type="compositionally biased region" description="Polar residues" evidence="1">
    <location>
        <begin position="226"/>
        <end position="243"/>
    </location>
</feature>
<feature type="region of interest" description="Disordered" evidence="1">
    <location>
        <begin position="511"/>
        <end position="538"/>
    </location>
</feature>
<dbReference type="RefSeq" id="WP_166075872.1">
    <property type="nucleotide sequence ID" value="NZ_JAAJBT010000001.1"/>
</dbReference>
<reference evidence="2 3" key="1">
    <citation type="submission" date="2020-02" db="EMBL/GenBank/DDBJ databases">
        <authorList>
            <person name="Chen W.-M."/>
        </authorList>
    </citation>
    <scope>NUCLEOTIDE SEQUENCE [LARGE SCALE GENOMIC DNA]</scope>
    <source>
        <strain evidence="2 3">KDG-16</strain>
    </source>
</reference>
<sequence>MKNLLLSTLLVGTFYMGHSQVGIGTTAPNGALDINSTTQGMVPPRVALTSTALAAPVVNPTGGPLVAGTLVWNTNTNSPTVATAVAPGMYYWNGTRWISLAGSPGGLDWSIIGNGGIDGGTATTGGTHFLGTYDNTNMDIRTNGLHRARVSALGEFFIGAFNTVLPGDLMNGVSLGNATFPFAINGYTDQDGAATYGLVQGGNTAFAGVQGEYEGTNSAGPGVRGLSNSTGAGSTLNDSNTGVNGQLGTTSDFAFGIKGQTTGNTARVVGGVMGINNTNGTYGILGYERSNGNNIGVLGNTAYTNATFKTASQENNSSIGLAINGGFLGGHLKGNQYGLITKGDIVGQYTDGSSISNKGYAVVNTNSNGEKVATYVPTSTTVDVSTKGTGKLVNGTARIYFDKNYASLTDKNKPTIVTVSPMGETKGVYVSEVTADGFVVKENGNGNSNVSFYWIAIGEKNNAQAMNVPSELLTKDFDANLDNFLTIDEEAKETSKAMWWNGTSLEFGKIAPKESHEGTNIPELAKRPKTKKKEEVKN</sequence>
<protein>
    <submittedName>
        <fullName evidence="2">Uncharacterized protein</fullName>
    </submittedName>
</protein>
<accession>A0ABX0I3V8</accession>
<gene>
    <name evidence="2" type="ORF">G4D72_01785</name>
</gene>
<evidence type="ECO:0000256" key="1">
    <source>
        <dbReference type="SAM" id="MobiDB-lite"/>
    </source>
</evidence>
<proteinExistence type="predicted"/>
<dbReference type="Proteomes" id="UP000800984">
    <property type="component" value="Unassembled WGS sequence"/>
</dbReference>
<evidence type="ECO:0000313" key="3">
    <source>
        <dbReference type="Proteomes" id="UP000800984"/>
    </source>
</evidence>